<comment type="caution">
    <text evidence="8">The sequence shown here is derived from an EMBL/GenBank/DDBJ whole genome shotgun (WGS) entry which is preliminary data.</text>
</comment>
<dbReference type="InterPro" id="IPR002549">
    <property type="entry name" value="AI-2E-like"/>
</dbReference>
<comment type="similarity">
    <text evidence="2">Belongs to the autoinducer-2 exporter (AI-2E) (TC 2.A.86) family.</text>
</comment>
<evidence type="ECO:0000256" key="7">
    <source>
        <dbReference type="SAM" id="Phobius"/>
    </source>
</evidence>
<comment type="subcellular location">
    <subcellularLocation>
        <location evidence="1">Membrane</location>
        <topology evidence="1">Multi-pass membrane protein</topology>
    </subcellularLocation>
</comment>
<evidence type="ECO:0000313" key="8">
    <source>
        <dbReference type="EMBL" id="TWU25243.1"/>
    </source>
</evidence>
<dbReference type="PANTHER" id="PTHR21716:SF16">
    <property type="entry name" value="BLL1467 PROTEIN"/>
    <property type="match status" value="1"/>
</dbReference>
<evidence type="ECO:0000256" key="3">
    <source>
        <dbReference type="ARBA" id="ARBA00022692"/>
    </source>
</evidence>
<feature type="transmembrane region" description="Helical" evidence="7">
    <location>
        <begin position="27"/>
        <end position="60"/>
    </location>
</feature>
<keyword evidence="4 7" id="KW-1133">Transmembrane helix</keyword>
<dbReference type="RefSeq" id="WP_231612150.1">
    <property type="nucleotide sequence ID" value="NZ_SJPT01000002.1"/>
</dbReference>
<evidence type="ECO:0000256" key="2">
    <source>
        <dbReference type="ARBA" id="ARBA00009773"/>
    </source>
</evidence>
<reference evidence="8 9" key="1">
    <citation type="submission" date="2019-02" db="EMBL/GenBank/DDBJ databases">
        <title>Deep-cultivation of Planctomycetes and their phenomic and genomic characterization uncovers novel biology.</title>
        <authorList>
            <person name="Wiegand S."/>
            <person name="Jogler M."/>
            <person name="Boedeker C."/>
            <person name="Pinto D."/>
            <person name="Vollmers J."/>
            <person name="Rivas-Marin E."/>
            <person name="Kohn T."/>
            <person name="Peeters S.H."/>
            <person name="Heuer A."/>
            <person name="Rast P."/>
            <person name="Oberbeckmann S."/>
            <person name="Bunk B."/>
            <person name="Jeske O."/>
            <person name="Meyerdierks A."/>
            <person name="Storesund J.E."/>
            <person name="Kallscheuer N."/>
            <person name="Luecker S."/>
            <person name="Lage O.M."/>
            <person name="Pohl T."/>
            <person name="Merkel B.J."/>
            <person name="Hornburger P."/>
            <person name="Mueller R.-W."/>
            <person name="Bruemmer F."/>
            <person name="Labrenz M."/>
            <person name="Spormann A.M."/>
            <person name="Op Den Camp H."/>
            <person name="Overmann J."/>
            <person name="Amann R."/>
            <person name="Jetten M.S.M."/>
            <person name="Mascher T."/>
            <person name="Medema M.H."/>
            <person name="Devos D.P."/>
            <person name="Kaster A.-K."/>
            <person name="Ovreas L."/>
            <person name="Rohde M."/>
            <person name="Galperin M.Y."/>
            <person name="Jogler C."/>
        </authorList>
    </citation>
    <scope>NUCLEOTIDE SEQUENCE [LARGE SCALE GENOMIC DNA]</scope>
    <source>
        <strain evidence="8 9">Pla52o</strain>
    </source>
</reference>
<keyword evidence="3 7" id="KW-0812">Transmembrane</keyword>
<keyword evidence="5 7" id="KW-0472">Membrane</keyword>
<evidence type="ECO:0000256" key="4">
    <source>
        <dbReference type="ARBA" id="ARBA00022989"/>
    </source>
</evidence>
<evidence type="ECO:0000256" key="6">
    <source>
        <dbReference type="SAM" id="MobiDB-lite"/>
    </source>
</evidence>
<sequence>MTCPPSTTSDVQGEVQVSDTSKWHRRIVLGIFLLLLVGGLGYAQVFLTPVILGFLLALVFSPVRRFLERCRVPTGLAAATIVLALLMGILLVTYMLAGPVVGWVKDAPSIGADLEARIREIRQTLGGDEDQPSVDEVVAQIENAALPSDEDVQEVVVQEQSYLGLVASTAPAIIVQIVMVMVLLFFLLASGDMFYEKIVHVMPTFHDKRKAIKIARDIERKLSRYLLTITLINASLGITIGLAMWMLGMPNPLLFAVVGFLFNYVPYLGAIAGSMIALIVGLLSFEGVMAGIAPAVVYYLLTAIEGQFVTPYFVGRNLKLNTVVVFIAVAFWAWLWSVVGMLVAVPLLVTVRTFSEHIPHLEPLGDFLSARGAEAEDVEEDEDHAGEVPNLSTSSPA</sequence>
<feature type="transmembrane region" description="Helical" evidence="7">
    <location>
        <begin position="287"/>
        <end position="304"/>
    </location>
</feature>
<keyword evidence="9" id="KW-1185">Reference proteome</keyword>
<feature type="transmembrane region" description="Helical" evidence="7">
    <location>
        <begin position="253"/>
        <end position="280"/>
    </location>
</feature>
<feature type="transmembrane region" description="Helical" evidence="7">
    <location>
        <begin position="225"/>
        <end position="247"/>
    </location>
</feature>
<name>A0A5C6CK47_9BACT</name>
<feature type="compositionally biased region" description="Acidic residues" evidence="6">
    <location>
        <begin position="375"/>
        <end position="384"/>
    </location>
</feature>
<evidence type="ECO:0000256" key="1">
    <source>
        <dbReference type="ARBA" id="ARBA00004141"/>
    </source>
</evidence>
<gene>
    <name evidence="8" type="primary">tqsA_1</name>
    <name evidence="8" type="ORF">Pla52o_15410</name>
</gene>
<dbReference type="Pfam" id="PF01594">
    <property type="entry name" value="AI-2E_transport"/>
    <property type="match status" value="1"/>
</dbReference>
<feature type="region of interest" description="Disordered" evidence="6">
    <location>
        <begin position="372"/>
        <end position="397"/>
    </location>
</feature>
<evidence type="ECO:0000256" key="5">
    <source>
        <dbReference type="ARBA" id="ARBA00023136"/>
    </source>
</evidence>
<dbReference type="GO" id="GO:0016020">
    <property type="term" value="C:membrane"/>
    <property type="evidence" value="ECO:0007669"/>
    <property type="project" value="UniProtKB-SubCell"/>
</dbReference>
<accession>A0A5C6CK47</accession>
<feature type="transmembrane region" description="Helical" evidence="7">
    <location>
        <begin position="324"/>
        <end position="349"/>
    </location>
</feature>
<feature type="transmembrane region" description="Helical" evidence="7">
    <location>
        <begin position="162"/>
        <end position="188"/>
    </location>
</feature>
<feature type="transmembrane region" description="Helical" evidence="7">
    <location>
        <begin position="72"/>
        <end position="97"/>
    </location>
</feature>
<proteinExistence type="inferred from homology"/>
<dbReference type="EMBL" id="SJPT01000002">
    <property type="protein sequence ID" value="TWU25243.1"/>
    <property type="molecule type" value="Genomic_DNA"/>
</dbReference>
<dbReference type="PANTHER" id="PTHR21716">
    <property type="entry name" value="TRANSMEMBRANE PROTEIN"/>
    <property type="match status" value="1"/>
</dbReference>
<dbReference type="GO" id="GO:0055085">
    <property type="term" value="P:transmembrane transport"/>
    <property type="evidence" value="ECO:0007669"/>
    <property type="project" value="TreeGrafter"/>
</dbReference>
<dbReference type="Proteomes" id="UP000316304">
    <property type="component" value="Unassembled WGS sequence"/>
</dbReference>
<evidence type="ECO:0000313" key="9">
    <source>
        <dbReference type="Proteomes" id="UP000316304"/>
    </source>
</evidence>
<organism evidence="8 9">
    <name type="scientific">Novipirellula galeiformis</name>
    <dbReference type="NCBI Taxonomy" id="2528004"/>
    <lineage>
        <taxon>Bacteria</taxon>
        <taxon>Pseudomonadati</taxon>
        <taxon>Planctomycetota</taxon>
        <taxon>Planctomycetia</taxon>
        <taxon>Pirellulales</taxon>
        <taxon>Pirellulaceae</taxon>
        <taxon>Novipirellula</taxon>
    </lineage>
</organism>
<protein>
    <submittedName>
        <fullName evidence="8">AI-2 transport protein TqsA</fullName>
    </submittedName>
</protein>
<dbReference type="AlphaFoldDB" id="A0A5C6CK47"/>